<dbReference type="SUPFAM" id="SSF52833">
    <property type="entry name" value="Thioredoxin-like"/>
    <property type="match status" value="1"/>
</dbReference>
<dbReference type="Gene3D" id="3.40.30.10">
    <property type="entry name" value="Glutaredoxin"/>
    <property type="match status" value="1"/>
</dbReference>
<proteinExistence type="inferred from homology"/>
<evidence type="ECO:0000313" key="4">
    <source>
        <dbReference type="Proteomes" id="UP000193986"/>
    </source>
</evidence>
<dbReference type="FunCoup" id="A0A1Y2BIJ2">
    <property type="interactions" value="279"/>
</dbReference>
<reference evidence="3 4" key="1">
    <citation type="submission" date="2016-07" db="EMBL/GenBank/DDBJ databases">
        <title>Pervasive Adenine N6-methylation of Active Genes in Fungi.</title>
        <authorList>
            <consortium name="DOE Joint Genome Institute"/>
            <person name="Mondo S.J."/>
            <person name="Dannebaum R.O."/>
            <person name="Kuo R.C."/>
            <person name="Labutti K."/>
            <person name="Haridas S."/>
            <person name="Kuo A."/>
            <person name="Salamov A."/>
            <person name="Ahrendt S.R."/>
            <person name="Lipzen A."/>
            <person name="Sullivan W."/>
            <person name="Andreopoulos W.B."/>
            <person name="Clum A."/>
            <person name="Lindquist E."/>
            <person name="Daum C."/>
            <person name="Ramamoorthy G.K."/>
            <person name="Gryganskyi A."/>
            <person name="Culley D."/>
            <person name="Magnuson J.K."/>
            <person name="James T.Y."/>
            <person name="O'Malley M.A."/>
            <person name="Stajich J.E."/>
            <person name="Spatafora J.W."/>
            <person name="Visel A."/>
            <person name="Grigoriev I.V."/>
        </authorList>
    </citation>
    <scope>NUCLEOTIDE SEQUENCE [LARGE SCALE GENOMIC DNA]</scope>
    <source>
        <strain evidence="3 4">68-887.2</strain>
    </source>
</reference>
<evidence type="ECO:0000256" key="1">
    <source>
        <dbReference type="ARBA" id="ARBA00008987"/>
    </source>
</evidence>
<dbReference type="AlphaFoldDB" id="A0A1Y2BIJ2"/>
<dbReference type="InterPro" id="IPR036249">
    <property type="entry name" value="Thioredoxin-like_sf"/>
</dbReference>
<dbReference type="GO" id="GO:0005829">
    <property type="term" value="C:cytosol"/>
    <property type="evidence" value="ECO:0007669"/>
    <property type="project" value="TreeGrafter"/>
</dbReference>
<dbReference type="PANTHER" id="PTHR12452:SF0">
    <property type="entry name" value="THIOREDOXIN DOMAIN-CONTAINING PROTEIN 17"/>
    <property type="match status" value="1"/>
</dbReference>
<comment type="caution">
    <text evidence="3">The sequence shown here is derived from an EMBL/GenBank/DDBJ whole genome shotgun (WGS) entry which is preliminary data.</text>
</comment>
<dbReference type="Pfam" id="PF06110">
    <property type="entry name" value="TXD17-like_Trx"/>
    <property type="match status" value="1"/>
</dbReference>
<evidence type="ECO:0000313" key="3">
    <source>
        <dbReference type="EMBL" id="ORY34599.1"/>
    </source>
</evidence>
<dbReference type="GO" id="GO:0047134">
    <property type="term" value="F:protein-disulfide reductase [NAD(P)H] activity"/>
    <property type="evidence" value="ECO:0007669"/>
    <property type="project" value="InterPro"/>
</dbReference>
<dbReference type="InParanoid" id="A0A1Y2BIJ2"/>
<dbReference type="InterPro" id="IPR010357">
    <property type="entry name" value="TXNDC17_dom"/>
</dbReference>
<evidence type="ECO:0000259" key="2">
    <source>
        <dbReference type="Pfam" id="PF06110"/>
    </source>
</evidence>
<sequence length="121" mass="13183">MTLIETSYPPPDSAIASTETEPTFLIFFSTREGGQLWCPHCRDVEGIIDSTFKGASKPKGVITHVGSFAEWKTPSTPHPARAKYGVEKLPTIVKLQNGKIIGRAPKADIVDAEKLDAFLTL</sequence>
<accession>A0A1Y2BIJ2</accession>
<name>A0A1Y2BIJ2_9TREE</name>
<dbReference type="Proteomes" id="UP000193986">
    <property type="component" value="Unassembled WGS sequence"/>
</dbReference>
<dbReference type="OrthoDB" id="78947at2759"/>
<feature type="domain" description="Thioredoxin" evidence="2">
    <location>
        <begin position="19"/>
        <end position="98"/>
    </location>
</feature>
<protein>
    <recommendedName>
        <fullName evidence="2">Thioredoxin domain-containing protein</fullName>
    </recommendedName>
</protein>
<comment type="similarity">
    <text evidence="1">Belongs to the thioredoxin family.</text>
</comment>
<organism evidence="3 4">
    <name type="scientific">Naematelia encephala</name>
    <dbReference type="NCBI Taxonomy" id="71784"/>
    <lineage>
        <taxon>Eukaryota</taxon>
        <taxon>Fungi</taxon>
        <taxon>Dikarya</taxon>
        <taxon>Basidiomycota</taxon>
        <taxon>Agaricomycotina</taxon>
        <taxon>Tremellomycetes</taxon>
        <taxon>Tremellales</taxon>
        <taxon>Naemateliaceae</taxon>
        <taxon>Naematelia</taxon>
    </lineage>
</organism>
<dbReference type="EMBL" id="MCFC01000002">
    <property type="protein sequence ID" value="ORY34599.1"/>
    <property type="molecule type" value="Genomic_DNA"/>
</dbReference>
<dbReference type="STRING" id="71784.A0A1Y2BIJ2"/>
<gene>
    <name evidence="3" type="ORF">BCR39DRAFT_513559</name>
</gene>
<keyword evidence="4" id="KW-1185">Reference proteome</keyword>
<dbReference type="InterPro" id="IPR045108">
    <property type="entry name" value="TXNDC17-like"/>
</dbReference>
<dbReference type="PANTHER" id="PTHR12452">
    <property type="entry name" value="42-9-9 PROTEIN-RELATED"/>
    <property type="match status" value="1"/>
</dbReference>